<dbReference type="PIRSF" id="PIRSF029342">
    <property type="entry name" value="UCP029342_ErfK/YbiS/YcfS/YnhG"/>
    <property type="match status" value="1"/>
</dbReference>
<evidence type="ECO:0000256" key="4">
    <source>
        <dbReference type="ARBA" id="ARBA00022960"/>
    </source>
</evidence>
<accession>A0A0A1W7H0</accession>
<proteinExistence type="inferred from homology"/>
<dbReference type="UniPathway" id="UPA00219"/>
<evidence type="ECO:0000256" key="1">
    <source>
        <dbReference type="ARBA" id="ARBA00004752"/>
    </source>
</evidence>
<dbReference type="SUPFAM" id="SSF141523">
    <property type="entry name" value="L,D-transpeptidase catalytic domain-like"/>
    <property type="match status" value="1"/>
</dbReference>
<dbReference type="GO" id="GO:0005576">
    <property type="term" value="C:extracellular region"/>
    <property type="evidence" value="ECO:0007669"/>
    <property type="project" value="TreeGrafter"/>
</dbReference>
<evidence type="ECO:0000313" key="10">
    <source>
        <dbReference type="Proteomes" id="UP000032305"/>
    </source>
</evidence>
<dbReference type="GO" id="GO:0071972">
    <property type="term" value="F:peptidoglycan L,D-transpeptidase activity"/>
    <property type="evidence" value="ECO:0007669"/>
    <property type="project" value="TreeGrafter"/>
</dbReference>
<dbReference type="OrthoDB" id="463216at2"/>
<dbReference type="PANTHER" id="PTHR30582">
    <property type="entry name" value="L,D-TRANSPEPTIDASE"/>
    <property type="match status" value="1"/>
</dbReference>
<gene>
    <name evidence="9" type="ORF">SP5_060_00860</name>
</gene>
<dbReference type="Proteomes" id="UP000032305">
    <property type="component" value="Unassembled WGS sequence"/>
</dbReference>
<reference evidence="9 10" key="1">
    <citation type="submission" date="2014-11" db="EMBL/GenBank/DDBJ databases">
        <title>Whole genome shotgun sequence of Sphingomonas parapaucimobilis NBRC 15100.</title>
        <authorList>
            <person name="Katano-Makiyama Y."/>
            <person name="Hosoyama A."/>
            <person name="Hashimoto M."/>
            <person name="Hosoyama Y."/>
            <person name="Noguchi M."/>
            <person name="Numata M."/>
            <person name="Tsuchikane K."/>
            <person name="Hirakata S."/>
            <person name="Uohara A."/>
            <person name="Shimodaira J."/>
            <person name="Ohji S."/>
            <person name="Ichikawa N."/>
            <person name="Kimura A."/>
            <person name="Yamazoe A."/>
            <person name="Fujita N."/>
        </authorList>
    </citation>
    <scope>NUCLEOTIDE SEQUENCE [LARGE SCALE GENOMIC DNA]</scope>
    <source>
        <strain evidence="9 10">NBRC 15100</strain>
    </source>
</reference>
<dbReference type="CDD" id="cd16913">
    <property type="entry name" value="YkuD_like"/>
    <property type="match status" value="1"/>
</dbReference>
<comment type="pathway">
    <text evidence="1 7">Cell wall biogenesis; peptidoglycan biosynthesis.</text>
</comment>
<evidence type="ECO:0000256" key="3">
    <source>
        <dbReference type="ARBA" id="ARBA00022679"/>
    </source>
</evidence>
<evidence type="ECO:0000259" key="8">
    <source>
        <dbReference type="PROSITE" id="PS52029"/>
    </source>
</evidence>
<feature type="domain" description="L,D-TPase catalytic" evidence="8">
    <location>
        <begin position="53"/>
        <end position="162"/>
    </location>
</feature>
<keyword evidence="10" id="KW-1185">Reference proteome</keyword>
<dbReference type="InterPro" id="IPR016915">
    <property type="entry name" value="UCP029342"/>
</dbReference>
<feature type="active site" description="Nucleophile" evidence="7">
    <location>
        <position position="138"/>
    </location>
</feature>
<evidence type="ECO:0000256" key="5">
    <source>
        <dbReference type="ARBA" id="ARBA00022984"/>
    </source>
</evidence>
<dbReference type="NCBIfam" id="NF004785">
    <property type="entry name" value="PRK06132.1-2"/>
    <property type="match status" value="1"/>
</dbReference>
<dbReference type="GO" id="GO:0008360">
    <property type="term" value="P:regulation of cell shape"/>
    <property type="evidence" value="ECO:0007669"/>
    <property type="project" value="UniProtKB-UniRule"/>
</dbReference>
<dbReference type="RefSeq" id="WP_042487926.1">
    <property type="nucleotide sequence ID" value="NZ_BBPI01000060.1"/>
</dbReference>
<dbReference type="EMBL" id="BBPI01000060">
    <property type="protein sequence ID" value="GAM01380.1"/>
    <property type="molecule type" value="Genomic_DNA"/>
</dbReference>
<feature type="active site" description="Proton donor/acceptor" evidence="7">
    <location>
        <position position="125"/>
    </location>
</feature>
<dbReference type="Pfam" id="PF03734">
    <property type="entry name" value="YkuD"/>
    <property type="match status" value="1"/>
</dbReference>
<dbReference type="PANTHER" id="PTHR30582:SF2">
    <property type="entry name" value="L,D-TRANSPEPTIDASE YCIB-RELATED"/>
    <property type="match status" value="1"/>
</dbReference>
<sequence length="322" mass="34271">MVRGGWRATALGGTGLALALVLIGAVQITPGSPVPLNPGDAVIAPSMIPDGPVTIFISLPSQRAWVYRNGVPIAITTISSGRPGHRTPTGVFTILQKHADHRSSKYASAPMPFMQRLTWDGVALHGGDLPGYPASHGCIRLPKAFARWLYSVTRIGASVMVSDRLDAPTILPSATPLEEGPAPAAALPEHYTWQPARSPSGPVSLVVSERDRRIVVLRNGIEIGRATITLTAPVRDNAAYLLNSIDRTGAHWLRVPLPGEPDGAERELSDDDRAKAHLPDAFRAALRDLLKPGATLLVVRESLAEAGTGRKVRLLETGGQQP</sequence>
<protein>
    <recommendedName>
        <fullName evidence="8">L,D-TPase catalytic domain-containing protein</fullName>
    </recommendedName>
</protein>
<evidence type="ECO:0000256" key="6">
    <source>
        <dbReference type="ARBA" id="ARBA00023316"/>
    </source>
</evidence>
<evidence type="ECO:0000313" key="9">
    <source>
        <dbReference type="EMBL" id="GAM01380.1"/>
    </source>
</evidence>
<keyword evidence="3" id="KW-0808">Transferase</keyword>
<dbReference type="GO" id="GO:0016740">
    <property type="term" value="F:transferase activity"/>
    <property type="evidence" value="ECO:0007669"/>
    <property type="project" value="UniProtKB-KW"/>
</dbReference>
<dbReference type="InterPro" id="IPR050979">
    <property type="entry name" value="LD-transpeptidase"/>
</dbReference>
<dbReference type="InterPro" id="IPR005490">
    <property type="entry name" value="LD_TPept_cat_dom"/>
</dbReference>
<keyword evidence="5 7" id="KW-0573">Peptidoglycan synthesis</keyword>
<comment type="similarity">
    <text evidence="2">Belongs to the YkuD family.</text>
</comment>
<organism evidence="9 10">
    <name type="scientific">Sphingomonas parapaucimobilis NBRC 15100</name>
    <dbReference type="NCBI Taxonomy" id="1219049"/>
    <lineage>
        <taxon>Bacteria</taxon>
        <taxon>Pseudomonadati</taxon>
        <taxon>Pseudomonadota</taxon>
        <taxon>Alphaproteobacteria</taxon>
        <taxon>Sphingomonadales</taxon>
        <taxon>Sphingomonadaceae</taxon>
        <taxon>Sphingomonas</taxon>
    </lineage>
</organism>
<dbReference type="GO" id="GO:0071555">
    <property type="term" value="P:cell wall organization"/>
    <property type="evidence" value="ECO:0007669"/>
    <property type="project" value="UniProtKB-UniRule"/>
</dbReference>
<dbReference type="InterPro" id="IPR038063">
    <property type="entry name" value="Transpep_catalytic_dom"/>
</dbReference>
<name>A0A0A1W7H0_9SPHN</name>
<dbReference type="Gene3D" id="2.40.440.10">
    <property type="entry name" value="L,D-transpeptidase catalytic domain-like"/>
    <property type="match status" value="1"/>
</dbReference>
<dbReference type="PROSITE" id="PS52029">
    <property type="entry name" value="LD_TPASE"/>
    <property type="match status" value="1"/>
</dbReference>
<dbReference type="GO" id="GO:0018104">
    <property type="term" value="P:peptidoglycan-protein cross-linking"/>
    <property type="evidence" value="ECO:0007669"/>
    <property type="project" value="TreeGrafter"/>
</dbReference>
<comment type="caution">
    <text evidence="9">The sequence shown here is derived from an EMBL/GenBank/DDBJ whole genome shotgun (WGS) entry which is preliminary data.</text>
</comment>
<keyword evidence="4 7" id="KW-0133">Cell shape</keyword>
<dbReference type="eggNOG" id="COG1376">
    <property type="taxonomic scope" value="Bacteria"/>
</dbReference>
<evidence type="ECO:0000256" key="2">
    <source>
        <dbReference type="ARBA" id="ARBA00005992"/>
    </source>
</evidence>
<evidence type="ECO:0000256" key="7">
    <source>
        <dbReference type="PROSITE-ProRule" id="PRU01373"/>
    </source>
</evidence>
<dbReference type="AlphaFoldDB" id="A0A0A1W7H0"/>
<keyword evidence="6 7" id="KW-0961">Cell wall biogenesis/degradation</keyword>